<dbReference type="InterPro" id="IPR036291">
    <property type="entry name" value="NAD(P)-bd_dom_sf"/>
</dbReference>
<dbReference type="Proteomes" id="UP000500953">
    <property type="component" value="Chromosome"/>
</dbReference>
<dbReference type="RefSeq" id="WP_167486248.1">
    <property type="nucleotide sequence ID" value="NZ_CP046173.1"/>
</dbReference>
<gene>
    <name evidence="1" type="ORF">F6W96_12135</name>
</gene>
<dbReference type="AlphaFoldDB" id="A0A6G9Z028"/>
<protein>
    <submittedName>
        <fullName evidence="1">Uncharacterized protein</fullName>
    </submittedName>
</protein>
<sequence length="54" mass="5662">MSTPVAVITGAASGIGLEVARRLARTLCCALGGRMAGLDTGHRARWGRNRLPSR</sequence>
<evidence type="ECO:0000313" key="2">
    <source>
        <dbReference type="Proteomes" id="UP000500953"/>
    </source>
</evidence>
<organism evidence="1 2">
    <name type="scientific">Nocardia terpenica</name>
    <dbReference type="NCBI Taxonomy" id="455432"/>
    <lineage>
        <taxon>Bacteria</taxon>
        <taxon>Bacillati</taxon>
        <taxon>Actinomycetota</taxon>
        <taxon>Actinomycetes</taxon>
        <taxon>Mycobacteriales</taxon>
        <taxon>Nocardiaceae</taxon>
        <taxon>Nocardia</taxon>
    </lineage>
</organism>
<dbReference type="EMBL" id="CP046173">
    <property type="protein sequence ID" value="QIS18935.1"/>
    <property type="molecule type" value="Genomic_DNA"/>
</dbReference>
<evidence type="ECO:0000313" key="1">
    <source>
        <dbReference type="EMBL" id="QIS18935.1"/>
    </source>
</evidence>
<dbReference type="Gene3D" id="3.40.50.720">
    <property type="entry name" value="NAD(P)-binding Rossmann-like Domain"/>
    <property type="match status" value="1"/>
</dbReference>
<accession>A0A6G9Z028</accession>
<name>A0A6G9Z028_9NOCA</name>
<dbReference type="SUPFAM" id="SSF51735">
    <property type="entry name" value="NAD(P)-binding Rossmann-fold domains"/>
    <property type="match status" value="1"/>
</dbReference>
<proteinExistence type="predicted"/>
<reference evidence="1 2" key="1">
    <citation type="journal article" date="2019" name="ACS Chem. Biol.">
        <title>Identification and Mobilization of a Cryptic Antibiotic Biosynthesis Gene Locus from a Human-Pathogenic Nocardia Isolate.</title>
        <authorList>
            <person name="Herisse M."/>
            <person name="Ishida K."/>
            <person name="Porter J.L."/>
            <person name="Howden B."/>
            <person name="Hertweck C."/>
            <person name="Stinear T.P."/>
            <person name="Pidot S.J."/>
        </authorList>
    </citation>
    <scope>NUCLEOTIDE SEQUENCE [LARGE SCALE GENOMIC DNA]</scope>
    <source>
        <strain evidence="1 2">AUSMDU00012715</strain>
    </source>
</reference>